<dbReference type="InterPro" id="IPR013752">
    <property type="entry name" value="KPA_reductase"/>
</dbReference>
<dbReference type="PANTHER" id="PTHR43765">
    <property type="entry name" value="2-DEHYDROPANTOATE 2-REDUCTASE-RELATED"/>
    <property type="match status" value="1"/>
</dbReference>
<dbReference type="InterPro" id="IPR013332">
    <property type="entry name" value="KPR_N"/>
</dbReference>
<evidence type="ECO:0000259" key="5">
    <source>
        <dbReference type="Pfam" id="PF02558"/>
    </source>
</evidence>
<evidence type="ECO:0000256" key="4">
    <source>
        <dbReference type="SAM" id="MobiDB-lite"/>
    </source>
</evidence>
<dbReference type="InterPro" id="IPR008927">
    <property type="entry name" value="6-PGluconate_DH-like_C_sf"/>
</dbReference>
<comment type="similarity">
    <text evidence="1">Belongs to the ketopantoate reductase family.</text>
</comment>
<dbReference type="PANTHER" id="PTHR43765:SF2">
    <property type="entry name" value="2-DEHYDROPANTOATE 2-REDUCTASE"/>
    <property type="match status" value="1"/>
</dbReference>
<dbReference type="Pfam" id="PF02558">
    <property type="entry name" value="ApbA"/>
    <property type="match status" value="1"/>
</dbReference>
<accession>A0ABR4C630</accession>
<feature type="region of interest" description="Disordered" evidence="4">
    <location>
        <begin position="151"/>
        <end position="187"/>
    </location>
</feature>
<evidence type="ECO:0008006" key="9">
    <source>
        <dbReference type="Google" id="ProtNLM"/>
    </source>
</evidence>
<dbReference type="EMBL" id="JAZHXI010000012">
    <property type="protein sequence ID" value="KAL2065400.1"/>
    <property type="molecule type" value="Genomic_DNA"/>
</dbReference>
<dbReference type="SUPFAM" id="SSF48179">
    <property type="entry name" value="6-phosphogluconate dehydrogenase C-terminal domain-like"/>
    <property type="match status" value="1"/>
</dbReference>
<organism evidence="7 8">
    <name type="scientific">Oculimacula yallundae</name>
    <dbReference type="NCBI Taxonomy" id="86028"/>
    <lineage>
        <taxon>Eukaryota</taxon>
        <taxon>Fungi</taxon>
        <taxon>Dikarya</taxon>
        <taxon>Ascomycota</taxon>
        <taxon>Pezizomycotina</taxon>
        <taxon>Leotiomycetes</taxon>
        <taxon>Helotiales</taxon>
        <taxon>Ploettnerulaceae</taxon>
        <taxon>Oculimacula</taxon>
    </lineage>
</organism>
<evidence type="ECO:0000256" key="1">
    <source>
        <dbReference type="ARBA" id="ARBA00007870"/>
    </source>
</evidence>
<dbReference type="Proteomes" id="UP001595075">
    <property type="component" value="Unassembled WGS sequence"/>
</dbReference>
<sequence length="605" mass="67472">MNRIGVVGEASVRTYSFRAAERKVYDTLEKGQFTEKETALETERYENILEAHKGGSAPETKSDILVAGGEVGAQSQIQEGVEDTAAGQQQRQDGSWEMPAKISQLEPEAADDTNATIPGTSTLKAAEEVLLPGEVEVACAALNIKLSNTNTERDVQDEVQDSDDRDAEDRHKFPDFEDNPVDNDKDVEPLGFEKEFGEVESDKYSREYQDLQAYLDLDRLPINRNIHILGLAAAGKYIAHSIASLPFAPPVTLLMHRPLMMQLWHDEGAAIHVIKDGELKTQSNFHIESSADFGGPDAPERFPGFGPNLEHTAEPPRYPIDALIVTTEPYRTISALTAIKHRLGKSSTIFLINDGLGLAERINETVFPDPSDRPTYILGNLSHTLQSTERQYTLIEKTAGRLECSKFPQVLVSRQDWKSPIITRKDFSWTPHASHLVGTLARAPELSTLTLGHKSFIEKRLQDLAAGAVIGPLSVVFDCTNDLLLYNYNASQIMTPLLHEISRVVRSLPELQSLPGLHKAFSVKKLNGIIMAKIMRTGKNTSTMLQRVRAGHRTDIDYFNGYIERRAKELRIPTPRNQMMLQMVKGKGAVRSREINNYIPFDESF</sequence>
<evidence type="ECO:0000313" key="7">
    <source>
        <dbReference type="EMBL" id="KAL2065400.1"/>
    </source>
</evidence>
<comment type="caution">
    <text evidence="7">The sequence shown here is derived from an EMBL/GenBank/DDBJ whole genome shotgun (WGS) entry which is preliminary data.</text>
</comment>
<name>A0ABR4C630_9HELO</name>
<dbReference type="InterPro" id="IPR050838">
    <property type="entry name" value="Ketopantoate_reductase"/>
</dbReference>
<feature type="domain" description="Ketopantoate reductase N-terminal" evidence="5">
    <location>
        <begin position="226"/>
        <end position="389"/>
    </location>
</feature>
<dbReference type="InterPro" id="IPR013328">
    <property type="entry name" value="6PGD_dom2"/>
</dbReference>
<proteinExistence type="inferred from homology"/>
<evidence type="ECO:0000256" key="2">
    <source>
        <dbReference type="ARBA" id="ARBA00022857"/>
    </source>
</evidence>
<evidence type="ECO:0000256" key="3">
    <source>
        <dbReference type="ARBA" id="ARBA00023002"/>
    </source>
</evidence>
<keyword evidence="3" id="KW-0560">Oxidoreductase</keyword>
<gene>
    <name evidence="7" type="ORF">VTL71DRAFT_3070</name>
</gene>
<feature type="compositionally biased region" description="Acidic residues" evidence="4">
    <location>
        <begin position="157"/>
        <end position="166"/>
    </location>
</feature>
<keyword evidence="8" id="KW-1185">Reference proteome</keyword>
<protein>
    <recommendedName>
        <fullName evidence="9">2-dehydropantoate 2-reductase</fullName>
    </recommendedName>
</protein>
<evidence type="ECO:0000259" key="6">
    <source>
        <dbReference type="Pfam" id="PF08546"/>
    </source>
</evidence>
<dbReference type="Gene3D" id="1.10.1040.10">
    <property type="entry name" value="N-(1-d-carboxylethyl)-l-norvaline Dehydrogenase, domain 2"/>
    <property type="match status" value="1"/>
</dbReference>
<evidence type="ECO:0000313" key="8">
    <source>
        <dbReference type="Proteomes" id="UP001595075"/>
    </source>
</evidence>
<keyword evidence="2" id="KW-0521">NADP</keyword>
<dbReference type="Pfam" id="PF08546">
    <property type="entry name" value="ApbA_C"/>
    <property type="match status" value="1"/>
</dbReference>
<reference evidence="7 8" key="1">
    <citation type="journal article" date="2024" name="Commun. Biol.">
        <title>Comparative genomic analysis of thermophilic fungi reveals convergent evolutionary adaptations and gene losses.</title>
        <authorList>
            <person name="Steindorff A.S."/>
            <person name="Aguilar-Pontes M.V."/>
            <person name="Robinson A.J."/>
            <person name="Andreopoulos B."/>
            <person name="LaButti K."/>
            <person name="Kuo A."/>
            <person name="Mondo S."/>
            <person name="Riley R."/>
            <person name="Otillar R."/>
            <person name="Haridas S."/>
            <person name="Lipzen A."/>
            <person name="Grimwood J."/>
            <person name="Schmutz J."/>
            <person name="Clum A."/>
            <person name="Reid I.D."/>
            <person name="Moisan M.C."/>
            <person name="Butler G."/>
            <person name="Nguyen T.T.M."/>
            <person name="Dewar K."/>
            <person name="Conant G."/>
            <person name="Drula E."/>
            <person name="Henrissat B."/>
            <person name="Hansel C."/>
            <person name="Singer S."/>
            <person name="Hutchinson M.I."/>
            <person name="de Vries R.P."/>
            <person name="Natvig D.O."/>
            <person name="Powell A.J."/>
            <person name="Tsang A."/>
            <person name="Grigoriev I.V."/>
        </authorList>
    </citation>
    <scope>NUCLEOTIDE SEQUENCE [LARGE SCALE GENOMIC DNA]</scope>
    <source>
        <strain evidence="7 8">CBS 494.80</strain>
    </source>
</reference>
<feature type="domain" description="Ketopantoate reductase C-terminal" evidence="6">
    <location>
        <begin position="457"/>
        <end position="587"/>
    </location>
</feature>